<dbReference type="PANTHER" id="PTHR41244:SF1">
    <property type="entry name" value="GLYCOSYLTRANSFERASE"/>
    <property type="match status" value="1"/>
</dbReference>
<dbReference type="Pfam" id="PF13692">
    <property type="entry name" value="Glyco_trans_1_4"/>
    <property type="match status" value="1"/>
</dbReference>
<dbReference type="PANTHER" id="PTHR41244">
    <property type="entry name" value="RHAMNAN SYNTHESIS F"/>
    <property type="match status" value="1"/>
</dbReference>
<dbReference type="RefSeq" id="WP_183399477.1">
    <property type="nucleotide sequence ID" value="NZ_JACIDS010000003.1"/>
</dbReference>
<sequence>MALLELKFDIEVLRGAARQTWVTRRMNARFRRSLAWRKDLVQLLQNAPLVQELDEVYLADAPWWGDETSGGDAVAKDRGIADSVRRYVAPSADFEEVAPAIVGDHAKLARVIAFYLPQFHAFPENDSWWGKGFTEWTNVARAIPRFEGHYQPRIPRDLGFYDLTDDHTMRRQIDMAKAGGLEGFCFYYYNFDGKRLLERPLERFLADPSLDMPFCIMWANENWTRRWDGAESEVLMEQSYAHDAAELLVDDLARHMRDPRYISVDGRPVVIVYRPNVIPNAAEVVRHWRVLFEEKHGLSPILLMVQAFGSEDPAEFGFDGALEFPPHKLHQRVLPVNDETRIYDRSMTGQIFRYRDFISSSLSFKPPPYPLIKTIFPSWDNEARRQGRGMSTTGSTPALYGYWLEKTIQYAQRNPAFGQPFVFINAWNEWAEGTYLEPDIHYGGAYLNETARRIAGVKSAAAKRRILLVGHDAHPHGAQELLLNIGKMLKREFGCEIEFLLCGDGPLIERYRDIAPTTAARADTVADLVNDFSRRGFSSAIVNSVASGMAIKPLRDRSFRIVTLVHELPQLIARYGLISQAVDIAVASDELIFPSSIVRDAFASLVGVSFSALVRPQGLYKKLKTSPSDRADLRRELGIGEHVKIVFNAGFADMRKGVDIFADVARRFVGDPDVHFVWAGLVEGPTKQELGARLDLPNLHFIGQRDDMGRLLGASDVFALTSREDPFPSVVLEALAVGLPVVAFDGAGGFVDLFDSEESGTLVPLGDDAAMADAICDEFARPDEERIARAAQRAESIARTFSFRDYTFWLLQRLDPDLLKVSVVVPNYNYERYLADRLRSVFDQSYPIFETIVLDDASNDHSVAVARSTADESQRHIRLVTNDSNSGNVFRQWRRGVEMASGDLVWIAEADDLAQPDLVATLAERFVETDVQFAFSDSSAIDEDGRRLSASYKFYYATVDDTAFTTSMVLDGAEFASRFLSERNIILNVSSVIWRRDCLEAVLDDHDPDVSEFAIAGDWLLYLRACRRHGRIAYHSRALNVHRRGQGVTARTRGETQLHEIQRIHGIYDLMFPEFAPPTDRRMTYLHELRQQFGLSA</sequence>
<protein>
    <submittedName>
        <fullName evidence="2">Glycosyltransferase involved in cell wall biosynthesis/GT2 family glycosyltransferase</fullName>
    </submittedName>
</protein>
<dbReference type="InterPro" id="IPR001173">
    <property type="entry name" value="Glyco_trans_2-like"/>
</dbReference>
<comment type="caution">
    <text evidence="2">The sequence shown here is derived from an EMBL/GenBank/DDBJ whole genome shotgun (WGS) entry which is preliminary data.</text>
</comment>
<name>A0A840ASU2_9HYPH</name>
<dbReference type="Gene3D" id="3.20.20.80">
    <property type="entry name" value="Glycosidases"/>
    <property type="match status" value="1"/>
</dbReference>
<dbReference type="InterPro" id="IPR032719">
    <property type="entry name" value="WbsX"/>
</dbReference>
<dbReference type="CDD" id="cd03801">
    <property type="entry name" value="GT4_PimA-like"/>
    <property type="match status" value="1"/>
</dbReference>
<dbReference type="AlphaFoldDB" id="A0A840ASU2"/>
<evidence type="ECO:0000313" key="2">
    <source>
        <dbReference type="EMBL" id="MBB3931871.1"/>
    </source>
</evidence>
<evidence type="ECO:0000313" key="3">
    <source>
        <dbReference type="Proteomes" id="UP000553963"/>
    </source>
</evidence>
<proteinExistence type="predicted"/>
<dbReference type="Gene3D" id="3.90.550.10">
    <property type="entry name" value="Spore Coat Polysaccharide Biosynthesis Protein SpsA, Chain A"/>
    <property type="match status" value="1"/>
</dbReference>
<gene>
    <name evidence="2" type="ORF">GGR25_002921</name>
</gene>
<dbReference type="Pfam" id="PF14307">
    <property type="entry name" value="Glyco_tran_WbsX"/>
    <property type="match status" value="1"/>
</dbReference>
<keyword evidence="3" id="KW-1185">Reference proteome</keyword>
<reference evidence="2 3" key="1">
    <citation type="submission" date="2020-08" db="EMBL/GenBank/DDBJ databases">
        <title>Genomic Encyclopedia of Type Strains, Phase IV (KMG-IV): sequencing the most valuable type-strain genomes for metagenomic binning, comparative biology and taxonomic classification.</title>
        <authorList>
            <person name="Goeker M."/>
        </authorList>
    </citation>
    <scope>NUCLEOTIDE SEQUENCE [LARGE SCALE GENOMIC DNA]</scope>
    <source>
        <strain evidence="2 3">DSM 25966</strain>
    </source>
</reference>
<dbReference type="SUPFAM" id="SSF53448">
    <property type="entry name" value="Nucleotide-diphospho-sugar transferases"/>
    <property type="match status" value="1"/>
</dbReference>
<organism evidence="2 3">
    <name type="scientific">Kaistia hirudinis</name>
    <dbReference type="NCBI Taxonomy" id="1293440"/>
    <lineage>
        <taxon>Bacteria</taxon>
        <taxon>Pseudomonadati</taxon>
        <taxon>Pseudomonadota</taxon>
        <taxon>Alphaproteobacteria</taxon>
        <taxon>Hyphomicrobiales</taxon>
        <taxon>Kaistiaceae</taxon>
        <taxon>Kaistia</taxon>
    </lineage>
</organism>
<feature type="domain" description="Glycosyltransferase 2-like" evidence="1">
    <location>
        <begin position="822"/>
        <end position="952"/>
    </location>
</feature>
<dbReference type="CDD" id="cd11579">
    <property type="entry name" value="Glyco_tran_WbsX"/>
    <property type="match status" value="1"/>
</dbReference>
<evidence type="ECO:0000259" key="1">
    <source>
        <dbReference type="Pfam" id="PF00535"/>
    </source>
</evidence>
<dbReference type="Gene3D" id="3.40.50.2000">
    <property type="entry name" value="Glycogen Phosphorylase B"/>
    <property type="match status" value="2"/>
</dbReference>
<accession>A0A840ASU2</accession>
<dbReference type="SUPFAM" id="SSF53756">
    <property type="entry name" value="UDP-Glycosyltransferase/glycogen phosphorylase"/>
    <property type="match status" value="1"/>
</dbReference>
<dbReference type="GO" id="GO:0016740">
    <property type="term" value="F:transferase activity"/>
    <property type="evidence" value="ECO:0007669"/>
    <property type="project" value="UniProtKB-KW"/>
</dbReference>
<dbReference type="InterPro" id="IPR029044">
    <property type="entry name" value="Nucleotide-diphossugar_trans"/>
</dbReference>
<keyword evidence="2" id="KW-0808">Transferase</keyword>
<dbReference type="Pfam" id="PF00535">
    <property type="entry name" value="Glycos_transf_2"/>
    <property type="match status" value="1"/>
</dbReference>
<dbReference type="EMBL" id="JACIDS010000003">
    <property type="protein sequence ID" value="MBB3931871.1"/>
    <property type="molecule type" value="Genomic_DNA"/>
</dbReference>
<dbReference type="Proteomes" id="UP000553963">
    <property type="component" value="Unassembled WGS sequence"/>
</dbReference>